<dbReference type="Proteomes" id="UP000190626">
    <property type="component" value="Unassembled WGS sequence"/>
</dbReference>
<dbReference type="GO" id="GO:0046872">
    <property type="term" value="F:metal ion binding"/>
    <property type="evidence" value="ECO:0007669"/>
    <property type="project" value="InterPro"/>
</dbReference>
<comment type="similarity">
    <text evidence="1">Belongs to the arginase family.</text>
</comment>
<dbReference type="GO" id="GO:0016813">
    <property type="term" value="F:hydrolase activity, acting on carbon-nitrogen (but not peptide) bonds, in linear amidines"/>
    <property type="evidence" value="ECO:0007669"/>
    <property type="project" value="UniProtKB-ARBA"/>
</dbReference>
<protein>
    <submittedName>
        <fullName evidence="2">Uncharacterized protein</fullName>
    </submittedName>
</protein>
<dbReference type="Gene3D" id="3.40.800.10">
    <property type="entry name" value="Ureohydrolase domain"/>
    <property type="match status" value="1"/>
</dbReference>
<reference evidence="3" key="1">
    <citation type="submission" date="2016-07" db="EMBL/GenBank/DDBJ databases">
        <authorList>
            <person name="Florea S."/>
            <person name="Webb J.S."/>
            <person name="Jaromczyk J."/>
            <person name="Schardl C.L."/>
        </authorList>
    </citation>
    <scope>NUCLEOTIDE SEQUENCE [LARGE SCALE GENOMIC DNA]</scope>
    <source>
        <strain evidence="3">CY1</strain>
    </source>
</reference>
<organism evidence="2 3">
    <name type="scientific">Paenibacillus ferrarius</name>
    <dbReference type="NCBI Taxonomy" id="1469647"/>
    <lineage>
        <taxon>Bacteria</taxon>
        <taxon>Bacillati</taxon>
        <taxon>Bacillota</taxon>
        <taxon>Bacilli</taxon>
        <taxon>Bacillales</taxon>
        <taxon>Paenibacillaceae</taxon>
        <taxon>Paenibacillus</taxon>
    </lineage>
</organism>
<gene>
    <name evidence="2" type="ORF">BC351_39135</name>
</gene>
<accession>A0A1V4H9G5</accession>
<dbReference type="Pfam" id="PF00491">
    <property type="entry name" value="Arginase"/>
    <property type="match status" value="1"/>
</dbReference>
<keyword evidence="3" id="KW-1185">Reference proteome</keyword>
<dbReference type="AlphaFoldDB" id="A0A1V4H9G5"/>
<dbReference type="SUPFAM" id="SSF52768">
    <property type="entry name" value="Arginase/deacetylase"/>
    <property type="match status" value="1"/>
</dbReference>
<dbReference type="EMBL" id="MBTG01000050">
    <property type="protein sequence ID" value="OPH48004.1"/>
    <property type="molecule type" value="Genomic_DNA"/>
</dbReference>
<dbReference type="OrthoDB" id="9789727at2"/>
<name>A0A1V4H9G5_9BACL</name>
<dbReference type="PROSITE" id="PS51409">
    <property type="entry name" value="ARGINASE_2"/>
    <property type="match status" value="1"/>
</dbReference>
<evidence type="ECO:0000313" key="2">
    <source>
        <dbReference type="EMBL" id="OPH48004.1"/>
    </source>
</evidence>
<comment type="caution">
    <text evidence="2">The sequence shown here is derived from an EMBL/GenBank/DDBJ whole genome shotgun (WGS) entry which is preliminary data.</text>
</comment>
<dbReference type="InterPro" id="IPR023696">
    <property type="entry name" value="Ureohydrolase_dom_sf"/>
</dbReference>
<dbReference type="RefSeq" id="WP_079419661.1">
    <property type="nucleotide sequence ID" value="NZ_MBTG01000050.1"/>
</dbReference>
<dbReference type="InterPro" id="IPR006035">
    <property type="entry name" value="Ureohydrolase"/>
</dbReference>
<sequence>MAIFEAPGVGMPIPGGLTCREAHFACELLAESGRIVSIDVVKINSMLDVSRCSARLAIGLFTSLLGKRIL</sequence>
<dbReference type="STRING" id="1469647.BC351_39135"/>
<proteinExistence type="inferred from homology"/>
<evidence type="ECO:0000256" key="1">
    <source>
        <dbReference type="PROSITE-ProRule" id="PRU00742"/>
    </source>
</evidence>
<evidence type="ECO:0000313" key="3">
    <source>
        <dbReference type="Proteomes" id="UP000190626"/>
    </source>
</evidence>